<evidence type="ECO:0000313" key="4">
    <source>
        <dbReference type="EMBL" id="WLR42459.1"/>
    </source>
</evidence>
<dbReference type="Proteomes" id="UP001197974">
    <property type="component" value="Chromosome"/>
</dbReference>
<proteinExistence type="predicted"/>
<dbReference type="Pfam" id="PF09922">
    <property type="entry name" value="LiaF-like_C"/>
    <property type="match status" value="1"/>
</dbReference>
<gene>
    <name evidence="4" type="primary">liaF</name>
    <name evidence="4" type="ORF">LC087_17435</name>
</gene>
<dbReference type="RefSeq" id="WP_226540943.1">
    <property type="nucleotide sequence ID" value="NZ_CP129013.1"/>
</dbReference>
<evidence type="ECO:0000259" key="2">
    <source>
        <dbReference type="Pfam" id="PF09922"/>
    </source>
</evidence>
<dbReference type="Pfam" id="PF24661">
    <property type="entry name" value="DUF7649"/>
    <property type="match status" value="1"/>
</dbReference>
<dbReference type="NCBIfam" id="NF040535">
    <property type="entry name" value="LiaF_C_term"/>
    <property type="match status" value="1"/>
</dbReference>
<evidence type="ECO:0000313" key="5">
    <source>
        <dbReference type="Proteomes" id="UP001197974"/>
    </source>
</evidence>
<evidence type="ECO:0000256" key="1">
    <source>
        <dbReference type="SAM" id="Phobius"/>
    </source>
</evidence>
<organism evidence="4 5">
    <name type="scientific">Bacillus carboniphilus</name>
    <dbReference type="NCBI Taxonomy" id="86663"/>
    <lineage>
        <taxon>Bacteria</taxon>
        <taxon>Bacillati</taxon>
        <taxon>Bacillota</taxon>
        <taxon>Bacilli</taxon>
        <taxon>Bacillales</taxon>
        <taxon>Bacillaceae</taxon>
        <taxon>Bacillus</taxon>
    </lineage>
</organism>
<dbReference type="EMBL" id="CP129013">
    <property type="protein sequence ID" value="WLR42459.1"/>
    <property type="molecule type" value="Genomic_DNA"/>
</dbReference>
<keyword evidence="1" id="KW-0812">Transmembrane</keyword>
<dbReference type="InterPro" id="IPR024425">
    <property type="entry name" value="LiaF-like_C"/>
</dbReference>
<dbReference type="InterPro" id="IPR056066">
    <property type="entry name" value="DUF7649"/>
</dbReference>
<name>A0ABY9JST7_9BACI</name>
<feature type="domain" description="DUF7649" evidence="3">
    <location>
        <begin position="12"/>
        <end position="90"/>
    </location>
</feature>
<protein>
    <submittedName>
        <fullName evidence="4">Cell wall-active antibiotics response protein LiaF</fullName>
    </submittedName>
</protein>
<feature type="transmembrane region" description="Helical" evidence="1">
    <location>
        <begin position="12"/>
        <end position="45"/>
    </location>
</feature>
<feature type="domain" description="Cell wall-active antibiotics response LiaF-like C-terminal" evidence="2">
    <location>
        <begin position="121"/>
        <end position="227"/>
    </location>
</feature>
<reference evidence="4 5" key="1">
    <citation type="submission" date="2023-06" db="EMBL/GenBank/DDBJ databases">
        <title>Five Gram-positive bacteria isolated from mangrove sediments in Shenzhen, Guangdong, China.</title>
        <authorList>
            <person name="Yu S."/>
            <person name="Zheng W."/>
            <person name="Huang Y."/>
        </authorList>
    </citation>
    <scope>NUCLEOTIDE SEQUENCE [LARGE SCALE GENOMIC DNA]</scope>
    <source>
        <strain evidence="4 5">SaN35-3</strain>
    </source>
</reference>
<accession>A0ABY9JST7</accession>
<keyword evidence="1" id="KW-0472">Membrane</keyword>
<evidence type="ECO:0000259" key="3">
    <source>
        <dbReference type="Pfam" id="PF24661"/>
    </source>
</evidence>
<dbReference type="PIRSF" id="PIRSF031509">
    <property type="entry name" value="Cell_wall_LiaF/YvqF"/>
    <property type="match status" value="1"/>
</dbReference>
<dbReference type="InterPro" id="IPR047793">
    <property type="entry name" value="LiaF_C"/>
</dbReference>
<dbReference type="InterPro" id="IPR016975">
    <property type="entry name" value="Cell_wall_LiaF"/>
</dbReference>
<sequence length="230" mass="26568">MGPKFSTNAVNWFILTGLLFIFVDQLFFDQIPIFFLLVVSAFIYYGRKNYQKTRGRSLFWIGIIFIIILILSTDLFMIAGIIIIIYIIIQYSQRNSEPKIMDINRFKESKIDSMLFHKVRTKNLYEWTDVNIQAGIGDTEINVSNTVLPRGESIIFIRNIIGNIKIYVPYDVEVHINSSIVFGGLSIFEEQAQQLMNETIIYATEDYADATRKLKIVTSIIIGDVEVKRI</sequence>
<keyword evidence="5" id="KW-1185">Reference proteome</keyword>
<feature type="transmembrane region" description="Helical" evidence="1">
    <location>
        <begin position="57"/>
        <end position="89"/>
    </location>
</feature>
<keyword evidence="1" id="KW-1133">Transmembrane helix</keyword>